<dbReference type="GO" id="GO:0009276">
    <property type="term" value="C:Gram-negative-bacterium-type cell wall"/>
    <property type="evidence" value="ECO:0007669"/>
    <property type="project" value="InterPro"/>
</dbReference>
<keyword evidence="9" id="KW-0472">Membrane</keyword>
<gene>
    <name evidence="13" type="ORF">AT746_18495</name>
</gene>
<evidence type="ECO:0000313" key="14">
    <source>
        <dbReference type="Proteomes" id="UP000068447"/>
    </source>
</evidence>
<dbReference type="GO" id="GO:0015628">
    <property type="term" value="P:protein secretion by the type II secretion system"/>
    <property type="evidence" value="ECO:0007669"/>
    <property type="project" value="InterPro"/>
</dbReference>
<feature type="domain" description="GspL periplasmic" evidence="12">
    <location>
        <begin position="245"/>
        <end position="398"/>
    </location>
</feature>
<evidence type="ECO:0000256" key="7">
    <source>
        <dbReference type="ARBA" id="ARBA00022927"/>
    </source>
</evidence>
<dbReference type="OrthoDB" id="7011844at2"/>
<keyword evidence="3 10" id="KW-0813">Transport</keyword>
<keyword evidence="4" id="KW-1003">Cell membrane</keyword>
<dbReference type="Gene3D" id="3.30.1360.100">
    <property type="entry name" value="General secretion pathway protein M, EpsM"/>
    <property type="match status" value="1"/>
</dbReference>
<organism evidence="13 14">
    <name type="scientific">Lacimicrobium alkaliphilum</name>
    <dbReference type="NCBI Taxonomy" id="1526571"/>
    <lineage>
        <taxon>Bacteria</taxon>
        <taxon>Pseudomonadati</taxon>
        <taxon>Pseudomonadota</taxon>
        <taxon>Gammaproteobacteria</taxon>
        <taxon>Alteromonadales</taxon>
        <taxon>Alteromonadaceae</taxon>
        <taxon>Lacimicrobium</taxon>
    </lineage>
</organism>
<dbReference type="Gene3D" id="3.30.420.370">
    <property type="match status" value="1"/>
</dbReference>
<keyword evidence="7 10" id="KW-0653">Protein transport</keyword>
<comment type="subcellular location">
    <subcellularLocation>
        <location evidence="1">Cell inner membrane</location>
        <topology evidence="1">Single-pass membrane protein</topology>
    </subcellularLocation>
</comment>
<comment type="similarity">
    <text evidence="2 10">Belongs to the GSP L family.</text>
</comment>
<dbReference type="InterPro" id="IPR024230">
    <property type="entry name" value="GspL_cyto_dom"/>
</dbReference>
<evidence type="ECO:0000259" key="12">
    <source>
        <dbReference type="Pfam" id="PF12693"/>
    </source>
</evidence>
<evidence type="ECO:0000256" key="5">
    <source>
        <dbReference type="ARBA" id="ARBA00022519"/>
    </source>
</evidence>
<dbReference type="SUPFAM" id="SSF53067">
    <property type="entry name" value="Actin-like ATPase domain"/>
    <property type="match status" value="2"/>
</dbReference>
<dbReference type="Proteomes" id="UP000068447">
    <property type="component" value="Chromosome"/>
</dbReference>
<dbReference type="RefSeq" id="WP_062483455.1">
    <property type="nucleotide sequence ID" value="NZ_CP013650.1"/>
</dbReference>
<evidence type="ECO:0000259" key="11">
    <source>
        <dbReference type="Pfam" id="PF05134"/>
    </source>
</evidence>
<feature type="domain" description="GspL cytoplasmic actin-ATPase-like" evidence="11">
    <location>
        <begin position="5"/>
        <end position="239"/>
    </location>
</feature>
<evidence type="ECO:0000256" key="8">
    <source>
        <dbReference type="ARBA" id="ARBA00022989"/>
    </source>
</evidence>
<evidence type="ECO:0000256" key="10">
    <source>
        <dbReference type="PIRNR" id="PIRNR015761"/>
    </source>
</evidence>
<dbReference type="GO" id="GO:0015627">
    <property type="term" value="C:type II protein secretion system complex"/>
    <property type="evidence" value="ECO:0007669"/>
    <property type="project" value="InterPro"/>
</dbReference>
<comment type="function">
    <text evidence="10">Inner membrane component of the type II secretion system required for the energy-dependent secretion of extracellular factors such as proteases and toxins from the periplasm.</text>
</comment>
<dbReference type="NCBIfam" id="TIGR01709">
    <property type="entry name" value="typeII_sec_gspL"/>
    <property type="match status" value="1"/>
</dbReference>
<dbReference type="Gene3D" id="3.30.420.380">
    <property type="match status" value="1"/>
</dbReference>
<dbReference type="PIRSF" id="PIRSF015761">
    <property type="entry name" value="Protein_L"/>
    <property type="match status" value="1"/>
</dbReference>
<keyword evidence="8" id="KW-1133">Transmembrane helix</keyword>
<keyword evidence="5" id="KW-0997">Cell inner membrane</keyword>
<dbReference type="Pfam" id="PF05134">
    <property type="entry name" value="T2SSL"/>
    <property type="match status" value="1"/>
</dbReference>
<evidence type="ECO:0000313" key="13">
    <source>
        <dbReference type="EMBL" id="ALT00061.1"/>
    </source>
</evidence>
<dbReference type="GO" id="GO:0005886">
    <property type="term" value="C:plasma membrane"/>
    <property type="evidence" value="ECO:0007669"/>
    <property type="project" value="UniProtKB-SubCell"/>
</dbReference>
<evidence type="ECO:0000256" key="9">
    <source>
        <dbReference type="ARBA" id="ARBA00023136"/>
    </source>
</evidence>
<keyword evidence="6" id="KW-0812">Transmembrane</keyword>
<evidence type="ECO:0000256" key="6">
    <source>
        <dbReference type="ARBA" id="ARBA00022692"/>
    </source>
</evidence>
<accession>A0A0U2ZP47</accession>
<dbReference type="STRING" id="1526571.AT746_18495"/>
<sequence length="398" mass="44232">MSEQLIIRLGSTPLDPIQWLVYSTSEEEIIASGELADASHLHSLKERAADRPVTALAPTSDILLQWVTLPARAGRKVVAAIPFMLEDELSTDIDSQLFAIGPRQANQQAVAVVAKEKVRSWLTNLEQAGLRCHKLIPDILALPEPEDEWPLLQIGEHLLLRQDKWKGIQGESEWLLSAVSHYARQQPETITIANYSDLELPSLPNISISSQQLEMPMKVLASGALACSFNLLQGEFKPRKQASGSWQKWRLAAVLAGIALTTSLIDKGIQAQQLASEREHLEQQIRAEFKRAMPEITRTANVKSRMEQKLQELQQGGSGASMLAMLAQLAQAFEQTQLKPQTLRFDSSRAELRMQAEAKSFEALEQFRRLAESQGFSVQQGAINNTDNQVISSLSIRS</sequence>
<keyword evidence="14" id="KW-1185">Reference proteome</keyword>
<dbReference type="InterPro" id="IPR007812">
    <property type="entry name" value="T2SS_protein-GspL"/>
</dbReference>
<name>A0A0U2ZP47_9ALTE</name>
<evidence type="ECO:0000256" key="2">
    <source>
        <dbReference type="ARBA" id="ARBA00005318"/>
    </source>
</evidence>
<evidence type="ECO:0000256" key="3">
    <source>
        <dbReference type="ARBA" id="ARBA00022448"/>
    </source>
</evidence>
<dbReference type="KEGG" id="lal:AT746_18495"/>
<reference evidence="13 14" key="1">
    <citation type="submission" date="2015-12" db="EMBL/GenBank/DDBJ databases">
        <title>Complete genome of Lacimicrobium alkaliphilum KCTC 32984.</title>
        <authorList>
            <person name="Kim S.-G."/>
            <person name="Lee Y.-J."/>
        </authorList>
    </citation>
    <scope>NUCLEOTIDE SEQUENCE [LARGE SCALE GENOMIC DNA]</scope>
    <source>
        <strain evidence="13 14">YelD216</strain>
    </source>
</reference>
<dbReference type="Pfam" id="PF12693">
    <property type="entry name" value="GspL_C"/>
    <property type="match status" value="1"/>
</dbReference>
<protein>
    <recommendedName>
        <fullName evidence="10">Type II secretion system protein L</fullName>
        <shortName evidence="10">T2SS protein L</shortName>
    </recommendedName>
</protein>
<dbReference type="CDD" id="cd24017">
    <property type="entry name" value="ASKHA_T2SSL_N"/>
    <property type="match status" value="1"/>
</dbReference>
<dbReference type="EMBL" id="CP013650">
    <property type="protein sequence ID" value="ALT00061.1"/>
    <property type="molecule type" value="Genomic_DNA"/>
</dbReference>
<evidence type="ECO:0000256" key="4">
    <source>
        <dbReference type="ARBA" id="ARBA00022475"/>
    </source>
</evidence>
<dbReference type="InterPro" id="IPR043129">
    <property type="entry name" value="ATPase_NBD"/>
</dbReference>
<dbReference type="InterPro" id="IPR025691">
    <property type="entry name" value="GspL_pp_dom"/>
</dbReference>
<evidence type="ECO:0000256" key="1">
    <source>
        <dbReference type="ARBA" id="ARBA00004377"/>
    </source>
</evidence>
<proteinExistence type="inferred from homology"/>
<dbReference type="AlphaFoldDB" id="A0A0U2ZP47"/>